<organism evidence="1 2">
    <name type="scientific">Pteruthius melanotis</name>
    <dbReference type="NCBI Taxonomy" id="357074"/>
    <lineage>
        <taxon>Eukaryota</taxon>
        <taxon>Metazoa</taxon>
        <taxon>Chordata</taxon>
        <taxon>Craniata</taxon>
        <taxon>Vertebrata</taxon>
        <taxon>Euteleostomi</taxon>
        <taxon>Archelosauria</taxon>
        <taxon>Archosauria</taxon>
        <taxon>Dinosauria</taxon>
        <taxon>Saurischia</taxon>
        <taxon>Theropoda</taxon>
        <taxon>Coelurosauria</taxon>
        <taxon>Aves</taxon>
        <taxon>Neognathae</taxon>
        <taxon>Neoaves</taxon>
        <taxon>Telluraves</taxon>
        <taxon>Australaves</taxon>
        <taxon>Passeriformes</taxon>
        <taxon>Sylvioidea</taxon>
        <taxon>Timaliidae</taxon>
        <taxon>Pteruthius</taxon>
    </lineage>
</organism>
<gene>
    <name evidence="1" type="primary">Rnf213_0</name>
    <name evidence="1" type="ORF">PTEMEL_R09499</name>
</gene>
<reference evidence="1" key="1">
    <citation type="submission" date="2020-02" db="EMBL/GenBank/DDBJ databases">
        <title>Bird 10,000 Genomes (B10K) Project - Family phase.</title>
        <authorList>
            <person name="Zhang G."/>
        </authorList>
    </citation>
    <scope>NUCLEOTIDE SEQUENCE</scope>
    <source>
        <strain evidence="1">B10K-IZ-033-77</strain>
    </source>
</reference>
<evidence type="ECO:0000313" key="1">
    <source>
        <dbReference type="EMBL" id="NXY07994.1"/>
    </source>
</evidence>
<dbReference type="GO" id="GO:0016020">
    <property type="term" value="C:membrane"/>
    <property type="evidence" value="ECO:0007669"/>
    <property type="project" value="TreeGrafter"/>
</dbReference>
<name>A0A852MW21_9PASS</name>
<dbReference type="GO" id="GO:0005730">
    <property type="term" value="C:nucleolus"/>
    <property type="evidence" value="ECO:0007669"/>
    <property type="project" value="TreeGrafter"/>
</dbReference>
<dbReference type="EMBL" id="WEIY01000426">
    <property type="protein sequence ID" value="NXY07994.1"/>
    <property type="molecule type" value="Genomic_DNA"/>
</dbReference>
<proteinExistence type="predicted"/>
<feature type="non-terminal residue" evidence="1">
    <location>
        <position position="150"/>
    </location>
</feature>
<dbReference type="GO" id="GO:2000051">
    <property type="term" value="P:negative regulation of non-canonical Wnt signaling pathway"/>
    <property type="evidence" value="ECO:0007669"/>
    <property type="project" value="TreeGrafter"/>
</dbReference>
<accession>A0A852MW21</accession>
<comment type="caution">
    <text evidence="1">The sequence shown here is derived from an EMBL/GenBank/DDBJ whole genome shotgun (WGS) entry which is preliminary data.</text>
</comment>
<dbReference type="GO" id="GO:0016874">
    <property type="term" value="F:ligase activity"/>
    <property type="evidence" value="ECO:0007669"/>
    <property type="project" value="UniProtKB-KW"/>
</dbReference>
<dbReference type="GO" id="GO:0016887">
    <property type="term" value="F:ATP hydrolysis activity"/>
    <property type="evidence" value="ECO:0007669"/>
    <property type="project" value="InterPro"/>
</dbReference>
<dbReference type="GO" id="GO:0006511">
    <property type="term" value="P:ubiquitin-dependent protein catabolic process"/>
    <property type="evidence" value="ECO:0007669"/>
    <property type="project" value="TreeGrafter"/>
</dbReference>
<feature type="non-terminal residue" evidence="1">
    <location>
        <position position="1"/>
    </location>
</feature>
<protein>
    <submittedName>
        <fullName evidence="1">RN213 ligase</fullName>
    </submittedName>
</protein>
<dbReference type="PANTHER" id="PTHR22605">
    <property type="entry name" value="RZ-TYPE DOMAIN-CONTAINING PROTEIN"/>
    <property type="match status" value="1"/>
</dbReference>
<sequence length="150" mass="17021">MNSPEQPLPTFDEVLLCTPRTSAEQVGLFLRRCLIPCGEEGGEKIYTMLYADELSYDVSCRAEELFQHLQRYSSSYRLIVLCNCERDNSYLPSAFSHYKVHMIPQRSPADVQQYLQHHFRVAQPSNSAASVFKEHTCVGIVASKRAGMGK</sequence>
<dbReference type="AlphaFoldDB" id="A0A852MW21"/>
<evidence type="ECO:0000313" key="2">
    <source>
        <dbReference type="Proteomes" id="UP000603297"/>
    </source>
</evidence>
<dbReference type="OrthoDB" id="2423195at2759"/>
<keyword evidence="1" id="KW-0436">Ligase</keyword>
<dbReference type="Proteomes" id="UP000603297">
    <property type="component" value="Unassembled WGS sequence"/>
</dbReference>
<dbReference type="GO" id="GO:0005829">
    <property type="term" value="C:cytosol"/>
    <property type="evidence" value="ECO:0007669"/>
    <property type="project" value="TreeGrafter"/>
</dbReference>
<dbReference type="GO" id="GO:0004842">
    <property type="term" value="F:ubiquitin-protein transferase activity"/>
    <property type="evidence" value="ECO:0007669"/>
    <property type="project" value="InterPro"/>
</dbReference>
<dbReference type="GO" id="GO:0002040">
    <property type="term" value="P:sprouting angiogenesis"/>
    <property type="evidence" value="ECO:0007669"/>
    <property type="project" value="TreeGrafter"/>
</dbReference>
<keyword evidence="2" id="KW-1185">Reference proteome</keyword>
<dbReference type="PANTHER" id="PTHR22605:SF16">
    <property type="entry name" value="E3 UBIQUITIN-PROTEIN LIGASE RNF213"/>
    <property type="match status" value="1"/>
</dbReference>
<dbReference type="InterPro" id="IPR031248">
    <property type="entry name" value="RNF213"/>
</dbReference>